<dbReference type="EMBL" id="CAJGYO010000003">
    <property type="protein sequence ID" value="CAD6218699.1"/>
    <property type="molecule type" value="Genomic_DNA"/>
</dbReference>
<evidence type="ECO:0000256" key="1">
    <source>
        <dbReference type="SAM" id="MobiDB-lite"/>
    </source>
</evidence>
<keyword evidence="2" id="KW-1133">Transmembrane helix</keyword>
<evidence type="ECO:0000313" key="3">
    <source>
        <dbReference type="EMBL" id="CAD6218699.1"/>
    </source>
</evidence>
<feature type="transmembrane region" description="Helical" evidence="2">
    <location>
        <begin position="178"/>
        <end position="197"/>
    </location>
</feature>
<dbReference type="Proteomes" id="UP000604825">
    <property type="component" value="Unassembled WGS sequence"/>
</dbReference>
<keyword evidence="4" id="KW-1185">Reference proteome</keyword>
<feature type="region of interest" description="Disordered" evidence="1">
    <location>
        <begin position="399"/>
        <end position="450"/>
    </location>
</feature>
<sequence length="450" mass="50157">MHPKFVLRSLKTIGKAVRMLYSHTPRWHLLQVLVATFLLHLGLTALLVKIASPAVNLDSMALFYEIQDNSTAAASDAVAMPGIATVDDKATETSAPWLWKLQLLGELFWRLTLIITIFGFSKVLALEDTDCLRNGPVPSNPIHGTNHMVRQGRDVTPGTNKSIIGIFLVPLTWREVKSLALVVFIGETLVTFAFVLLEESGLDDHLRKLTDFIGCVHLVTVVVISSEGLYGFGAIVDRAWKLVVPRYHDLSVFGVAFVLTQEALEYALWMTFSQGQEKEVEAAVIREDTVAEMLQFSLVAAFVAVIMQSFACSVILAFYKESISIYEQHRSTAESISIYEQHRSTAVVNEIIKIQRLAREFASLHPTPETEVFKRELLQHTGIALEYMGERRPIAAAVVQGAPGTSPSRGRRAGVEMQMERTGQQEGARRGARTRRPTNRVNQENEPFEI</sequence>
<name>A0A811N673_9POAL</name>
<comment type="caution">
    <text evidence="3">The sequence shown here is derived from an EMBL/GenBank/DDBJ whole genome shotgun (WGS) entry which is preliminary data.</text>
</comment>
<reference evidence="3" key="1">
    <citation type="submission" date="2020-10" db="EMBL/GenBank/DDBJ databases">
        <authorList>
            <person name="Han B."/>
            <person name="Lu T."/>
            <person name="Zhao Q."/>
            <person name="Huang X."/>
            <person name="Zhao Y."/>
        </authorList>
    </citation>
    <scope>NUCLEOTIDE SEQUENCE</scope>
</reference>
<dbReference type="AlphaFoldDB" id="A0A811N673"/>
<evidence type="ECO:0000256" key="2">
    <source>
        <dbReference type="SAM" id="Phobius"/>
    </source>
</evidence>
<accession>A0A811N673</accession>
<keyword evidence="2" id="KW-0472">Membrane</keyword>
<protein>
    <submittedName>
        <fullName evidence="3">Uncharacterized protein</fullName>
    </submittedName>
</protein>
<keyword evidence="2" id="KW-0812">Transmembrane</keyword>
<feature type="transmembrane region" description="Helical" evidence="2">
    <location>
        <begin position="209"/>
        <end position="230"/>
    </location>
</feature>
<dbReference type="OrthoDB" id="653110at2759"/>
<feature type="transmembrane region" description="Helical" evidence="2">
    <location>
        <begin position="293"/>
        <end position="319"/>
    </location>
</feature>
<gene>
    <name evidence="3" type="ORF">NCGR_LOCUS12550</name>
</gene>
<feature type="transmembrane region" description="Helical" evidence="2">
    <location>
        <begin position="27"/>
        <end position="48"/>
    </location>
</feature>
<organism evidence="3 4">
    <name type="scientific">Miscanthus lutarioriparius</name>
    <dbReference type="NCBI Taxonomy" id="422564"/>
    <lineage>
        <taxon>Eukaryota</taxon>
        <taxon>Viridiplantae</taxon>
        <taxon>Streptophyta</taxon>
        <taxon>Embryophyta</taxon>
        <taxon>Tracheophyta</taxon>
        <taxon>Spermatophyta</taxon>
        <taxon>Magnoliopsida</taxon>
        <taxon>Liliopsida</taxon>
        <taxon>Poales</taxon>
        <taxon>Poaceae</taxon>
        <taxon>PACMAD clade</taxon>
        <taxon>Panicoideae</taxon>
        <taxon>Andropogonodae</taxon>
        <taxon>Andropogoneae</taxon>
        <taxon>Saccharinae</taxon>
        <taxon>Miscanthus</taxon>
    </lineage>
</organism>
<proteinExistence type="predicted"/>
<feature type="compositionally biased region" description="Polar residues" evidence="1">
    <location>
        <begin position="439"/>
        <end position="450"/>
    </location>
</feature>
<evidence type="ECO:0000313" key="4">
    <source>
        <dbReference type="Proteomes" id="UP000604825"/>
    </source>
</evidence>
<feature type="transmembrane region" description="Helical" evidence="2">
    <location>
        <begin position="107"/>
        <end position="126"/>
    </location>
</feature>